<evidence type="ECO:0000313" key="1">
    <source>
        <dbReference type="EMBL" id="TKI79834.1"/>
    </source>
</evidence>
<protein>
    <submittedName>
        <fullName evidence="1">Uncharacterized protein</fullName>
    </submittedName>
</protein>
<evidence type="ECO:0000313" key="2">
    <source>
        <dbReference type="Proteomes" id="UP000305524"/>
    </source>
</evidence>
<name>A0A4U2ZX98_BACMY</name>
<gene>
    <name evidence="1" type="ORF">FC701_30550</name>
</gene>
<sequence length="60" mass="6295">MSSQIKVDVLSKHELKVTFPGTTTIGSQSVTAEHLYHALTDALVPVPFATEAAGVCVIKG</sequence>
<dbReference type="AlphaFoldDB" id="A0A4U2ZX98"/>
<comment type="caution">
    <text evidence="1">The sequence shown here is derived from an EMBL/GenBank/DDBJ whole genome shotgun (WGS) entry which is preliminary data.</text>
</comment>
<reference evidence="1 2" key="1">
    <citation type="journal article" date="2019" name="Environ. Microbiol.">
        <title>An active ?-lactamase is a part of an orchestrated cell wall stress resistance network of Bacillus subtilis and related rhizosphere species.</title>
        <authorList>
            <person name="Bucher T."/>
            <person name="Keren-Paz A."/>
            <person name="Hausser J."/>
            <person name="Olender T."/>
            <person name="Cytryn E."/>
            <person name="Kolodkin-Gal I."/>
        </authorList>
    </citation>
    <scope>NUCLEOTIDE SEQUENCE [LARGE SCALE GENOMIC DNA]</scope>
    <source>
        <strain evidence="1 2">I186</strain>
    </source>
</reference>
<dbReference type="RefSeq" id="WP_137059295.1">
    <property type="nucleotide sequence ID" value="NZ_SZOD01001024.1"/>
</dbReference>
<organism evidence="1 2">
    <name type="scientific">Bacillus mycoides</name>
    <dbReference type="NCBI Taxonomy" id="1405"/>
    <lineage>
        <taxon>Bacteria</taxon>
        <taxon>Bacillati</taxon>
        <taxon>Bacillota</taxon>
        <taxon>Bacilli</taxon>
        <taxon>Bacillales</taxon>
        <taxon>Bacillaceae</taxon>
        <taxon>Bacillus</taxon>
        <taxon>Bacillus cereus group</taxon>
    </lineage>
</organism>
<dbReference type="EMBL" id="SZOD01001024">
    <property type="protein sequence ID" value="TKI79834.1"/>
    <property type="molecule type" value="Genomic_DNA"/>
</dbReference>
<dbReference type="Proteomes" id="UP000305524">
    <property type="component" value="Unassembled WGS sequence"/>
</dbReference>
<accession>A0A4U2ZX98</accession>
<proteinExistence type="predicted"/>